<dbReference type="EMBL" id="GDIQ01064643">
    <property type="protein sequence ID" value="JAN30094.1"/>
    <property type="molecule type" value="Transcribed_RNA"/>
</dbReference>
<feature type="domain" description="Anoctamin transmembrane" evidence="9">
    <location>
        <begin position="329"/>
        <end position="915"/>
    </location>
</feature>
<dbReference type="PANTHER" id="PTHR12308:SF83">
    <property type="entry name" value="ANOCTAMIN"/>
    <property type="match status" value="1"/>
</dbReference>
<feature type="transmembrane region" description="Helical" evidence="8">
    <location>
        <begin position="717"/>
        <end position="739"/>
    </location>
</feature>
<feature type="transmembrane region" description="Helical" evidence="8">
    <location>
        <begin position="872"/>
        <end position="901"/>
    </location>
</feature>
<dbReference type="GO" id="GO:0005254">
    <property type="term" value="F:chloride channel activity"/>
    <property type="evidence" value="ECO:0007669"/>
    <property type="project" value="TreeGrafter"/>
</dbReference>
<keyword evidence="3" id="KW-1003">Cell membrane</keyword>
<dbReference type="Pfam" id="PF16178">
    <property type="entry name" value="Anoct_dimer"/>
    <property type="match status" value="1"/>
</dbReference>
<dbReference type="AlphaFoldDB" id="A0A0P5H052"/>
<feature type="transmembrane region" description="Helical" evidence="8">
    <location>
        <begin position="340"/>
        <end position="367"/>
    </location>
</feature>
<evidence type="ECO:0000256" key="2">
    <source>
        <dbReference type="ARBA" id="ARBA00009671"/>
    </source>
</evidence>
<evidence type="ECO:0000256" key="4">
    <source>
        <dbReference type="ARBA" id="ARBA00022692"/>
    </source>
</evidence>
<feature type="transmembrane region" description="Helical" evidence="8">
    <location>
        <begin position="422"/>
        <end position="440"/>
    </location>
</feature>
<dbReference type="InterPro" id="IPR049452">
    <property type="entry name" value="Anoctamin_TM"/>
</dbReference>
<dbReference type="GO" id="GO:0046983">
    <property type="term" value="F:protein dimerization activity"/>
    <property type="evidence" value="ECO:0007669"/>
    <property type="project" value="InterPro"/>
</dbReference>
<comment type="similarity">
    <text evidence="2 8">Belongs to the anoctamin family.</text>
</comment>
<reference evidence="11" key="1">
    <citation type="submission" date="2015-10" db="EMBL/GenBank/DDBJ databases">
        <title>EvidentialGene: Evidence-directed Construction of Complete mRNA Transcriptomes without Genomes.</title>
        <authorList>
            <person name="Gilbert D.G."/>
        </authorList>
    </citation>
    <scope>NUCLEOTIDE SEQUENCE</scope>
</reference>
<keyword evidence="7" id="KW-0325">Glycoprotein</keyword>
<organism evidence="11">
    <name type="scientific">Daphnia magna</name>
    <dbReference type="NCBI Taxonomy" id="35525"/>
    <lineage>
        <taxon>Eukaryota</taxon>
        <taxon>Metazoa</taxon>
        <taxon>Ecdysozoa</taxon>
        <taxon>Arthropoda</taxon>
        <taxon>Crustacea</taxon>
        <taxon>Branchiopoda</taxon>
        <taxon>Diplostraca</taxon>
        <taxon>Cladocera</taxon>
        <taxon>Anomopoda</taxon>
        <taxon>Daphniidae</taxon>
        <taxon>Daphnia</taxon>
    </lineage>
</organism>
<evidence type="ECO:0000256" key="5">
    <source>
        <dbReference type="ARBA" id="ARBA00022989"/>
    </source>
</evidence>
<keyword evidence="6 8" id="KW-0472">Membrane</keyword>
<dbReference type="GO" id="GO:0005886">
    <property type="term" value="C:plasma membrane"/>
    <property type="evidence" value="ECO:0007669"/>
    <property type="project" value="UniProtKB-SubCell"/>
</dbReference>
<dbReference type="RefSeq" id="XP_032795002.2">
    <property type="nucleotide sequence ID" value="XM_032939111.2"/>
</dbReference>
<proteinExistence type="inferred from homology"/>
<dbReference type="KEGG" id="dmk:116931525"/>
<dbReference type="InterPro" id="IPR007632">
    <property type="entry name" value="Anoctamin"/>
</dbReference>
<dbReference type="Pfam" id="PF04547">
    <property type="entry name" value="Anoctamin"/>
    <property type="match status" value="1"/>
</dbReference>
<comment type="subcellular location">
    <subcellularLocation>
        <location evidence="1">Cell membrane</location>
        <topology evidence="1">Multi-pass membrane protein</topology>
    </subcellularLocation>
    <subcellularLocation>
        <location evidence="8">Membrane</location>
        <topology evidence="8">Multi-pass membrane protein</topology>
    </subcellularLocation>
</comment>
<evidence type="ECO:0000259" key="10">
    <source>
        <dbReference type="Pfam" id="PF16178"/>
    </source>
</evidence>
<dbReference type="PANTHER" id="PTHR12308">
    <property type="entry name" value="ANOCTAMIN"/>
    <property type="match status" value="1"/>
</dbReference>
<evidence type="ECO:0000256" key="3">
    <source>
        <dbReference type="ARBA" id="ARBA00022475"/>
    </source>
</evidence>
<evidence type="ECO:0000256" key="1">
    <source>
        <dbReference type="ARBA" id="ARBA00004651"/>
    </source>
</evidence>
<dbReference type="EMBL" id="GDIQ01061388">
    <property type="protein sequence ID" value="JAN33349.1"/>
    <property type="molecule type" value="Transcribed_RNA"/>
</dbReference>
<comment type="caution">
    <text evidence="8">Lacks conserved residue(s) required for the propagation of feature annotation.</text>
</comment>
<feature type="transmembrane region" description="Helical" evidence="8">
    <location>
        <begin position="499"/>
        <end position="524"/>
    </location>
</feature>
<evidence type="ECO:0000256" key="7">
    <source>
        <dbReference type="ARBA" id="ARBA00023180"/>
    </source>
</evidence>
<accession>A0A0P5H052</accession>
<sequence length="991" mass="114002">MDRRGSHKGYVRAKNNQAGFEVRERPIELEHVSYNREGQYNAALDSMEDGTNEALVNGSSDEACVQTKIPKLTGAKKELYDHNSTTFFDDGVRKIDFVLVWDELLPSNVSEISDCKREVFESNLEKEGLQIEYVDTPGVSLHFIKLHAPDEVLRRYAEILKLRMPMKKIEQDVINCVGSTSMEFLLKIPGMLQFHNATNEIVHEVKSRFDSILDYFRPDPHLFPVKAQRFSAVYSRDKEYLFNVEDEDFFTSSIRSRIVDFILKRKRFKEDTDDEFAFGIERLLTEGVYSAAYPLHDGSDHVDGNLRSLLRTEWTALNKLHRYQPLDYVKDYFGVKIALYFAWLGFYTHTLLFASVVGFFCFLFSFLSLPSNIPSNDICSGRFNVVMCPICDYSGDNSCDYWYIFETCLHSRAAYLFDNGTTVFFAVFMSFWAVLFLEMWKRYSAEITHRWDLTGFDHQEEHPRPQYLARLTHVKAKRVNVVTQTLEPRVPFWRIKVPAALLSISLILLLVSMAMASVMGVILYRMSLLASLSIHNDQNITANAMLITTATAAFINLCCILLFNRFYEKIALWLTEQELPRTQSEFEDSLTLKMYLLQFVNHYASIFYIAFFKGKFIGYPGDYNRFFGYRQEECGTGGCLVELCIQLAIIMVGKQAMNTCMEMVLPMVFKWFNSIRVRTGMGKQPKESQAYKAQWAKDYQLVAWGSEALFAEYLEMVLQYGFVTIFVAAFPLAPLFALLNNVLEMRLDARKILTLHRRPVAQRVKDIGVWYTILDCLGKLSVATNGLIIAFTSDFIPRLIYTLKYSPDHSLSGYVNYTLAYFSTSDFSHAQQVSNASAAVDICRYRDLRETPWLPSNPQEPNPNKYALSADFWYILAARLTFVLVFQNFVALVTMVIRWIIPDVPRKLSERIRQEAYFTNEIIIKQEMIRARGSVRGAQAARGDSTARLLRPRSYVEPQNISPSPYDDGVLFKRSKSSCPRISTGKSIDAV</sequence>
<feature type="transmembrane region" description="Helical" evidence="8">
    <location>
        <begin position="544"/>
        <end position="563"/>
    </location>
</feature>
<dbReference type="OrthoDB" id="296386at2759"/>
<dbReference type="GeneID" id="116931525"/>
<name>A0A0P5H052_9CRUS</name>
<dbReference type="EMBL" id="GDIQ01035749">
    <property type="protein sequence ID" value="JAN58988.1"/>
    <property type="molecule type" value="Transcribed_RNA"/>
</dbReference>
<dbReference type="RefSeq" id="XP_032795003.2">
    <property type="nucleotide sequence ID" value="XM_032939112.2"/>
</dbReference>
<evidence type="ECO:0000256" key="6">
    <source>
        <dbReference type="ARBA" id="ARBA00023136"/>
    </source>
</evidence>
<protein>
    <recommendedName>
        <fullName evidence="8">Anoctamin</fullName>
    </recommendedName>
</protein>
<dbReference type="InterPro" id="IPR032394">
    <property type="entry name" value="Anoct_dimer"/>
</dbReference>
<keyword evidence="5 8" id="KW-1133">Transmembrane helix</keyword>
<keyword evidence="4 8" id="KW-0812">Transmembrane</keyword>
<evidence type="ECO:0000259" key="9">
    <source>
        <dbReference type="Pfam" id="PF04547"/>
    </source>
</evidence>
<evidence type="ECO:0000313" key="11">
    <source>
        <dbReference type="EMBL" id="JAN58988.1"/>
    </source>
</evidence>
<feature type="domain" description="Anoctamin dimerisation" evidence="10">
    <location>
        <begin position="87"/>
        <end position="326"/>
    </location>
</feature>
<dbReference type="EMBL" id="GDIQ01091924">
    <property type="protein sequence ID" value="JAL59802.1"/>
    <property type="molecule type" value="Transcribed_RNA"/>
</dbReference>
<evidence type="ECO:0000256" key="8">
    <source>
        <dbReference type="RuleBase" id="RU280814"/>
    </source>
</evidence>